<name>A0A4S8MWD7_DENBC</name>
<dbReference type="AlphaFoldDB" id="A0A4S8MWD7"/>
<protein>
    <submittedName>
        <fullName evidence="2">Uncharacterized protein</fullName>
    </submittedName>
</protein>
<evidence type="ECO:0000256" key="1">
    <source>
        <dbReference type="SAM" id="MobiDB-lite"/>
    </source>
</evidence>
<organism evidence="2 3">
    <name type="scientific">Dendrothele bispora (strain CBS 962.96)</name>
    <dbReference type="NCBI Taxonomy" id="1314807"/>
    <lineage>
        <taxon>Eukaryota</taxon>
        <taxon>Fungi</taxon>
        <taxon>Dikarya</taxon>
        <taxon>Basidiomycota</taxon>
        <taxon>Agaricomycotina</taxon>
        <taxon>Agaricomycetes</taxon>
        <taxon>Agaricomycetidae</taxon>
        <taxon>Agaricales</taxon>
        <taxon>Agaricales incertae sedis</taxon>
        <taxon>Dendrothele</taxon>
    </lineage>
</organism>
<sequence>MPANAIALPNERLFYCEPLPPPPTSPPTIGDIYKAARFRDTVTVSHKKGDGVTVEAVVEAEKYYWRVMTSAQPPPQPDWLQELRSTIQTIQEESNRNIQLVKESNQKIQDDIQLIKQSQNDLKMAIQSQITDIKSSVADVQRKLIEIQTFLHGQSNQDRAATDPSVQVSFRDGTMP</sequence>
<dbReference type="Proteomes" id="UP000297245">
    <property type="component" value="Unassembled WGS sequence"/>
</dbReference>
<evidence type="ECO:0000313" key="2">
    <source>
        <dbReference type="EMBL" id="THV07432.1"/>
    </source>
</evidence>
<gene>
    <name evidence="2" type="ORF">K435DRAFT_833745</name>
</gene>
<reference evidence="2 3" key="1">
    <citation type="journal article" date="2019" name="Nat. Ecol. Evol.">
        <title>Megaphylogeny resolves global patterns of mushroom evolution.</title>
        <authorList>
            <person name="Varga T."/>
            <person name="Krizsan K."/>
            <person name="Foldi C."/>
            <person name="Dima B."/>
            <person name="Sanchez-Garcia M."/>
            <person name="Sanchez-Ramirez S."/>
            <person name="Szollosi G.J."/>
            <person name="Szarkandi J.G."/>
            <person name="Papp V."/>
            <person name="Albert L."/>
            <person name="Andreopoulos W."/>
            <person name="Angelini C."/>
            <person name="Antonin V."/>
            <person name="Barry K.W."/>
            <person name="Bougher N.L."/>
            <person name="Buchanan P."/>
            <person name="Buyck B."/>
            <person name="Bense V."/>
            <person name="Catcheside P."/>
            <person name="Chovatia M."/>
            <person name="Cooper J."/>
            <person name="Damon W."/>
            <person name="Desjardin D."/>
            <person name="Finy P."/>
            <person name="Geml J."/>
            <person name="Haridas S."/>
            <person name="Hughes K."/>
            <person name="Justo A."/>
            <person name="Karasinski D."/>
            <person name="Kautmanova I."/>
            <person name="Kiss B."/>
            <person name="Kocsube S."/>
            <person name="Kotiranta H."/>
            <person name="LaButti K.M."/>
            <person name="Lechner B.E."/>
            <person name="Liimatainen K."/>
            <person name="Lipzen A."/>
            <person name="Lukacs Z."/>
            <person name="Mihaltcheva S."/>
            <person name="Morgado L.N."/>
            <person name="Niskanen T."/>
            <person name="Noordeloos M.E."/>
            <person name="Ohm R.A."/>
            <person name="Ortiz-Santana B."/>
            <person name="Ovrebo C."/>
            <person name="Racz N."/>
            <person name="Riley R."/>
            <person name="Savchenko A."/>
            <person name="Shiryaev A."/>
            <person name="Soop K."/>
            <person name="Spirin V."/>
            <person name="Szebenyi C."/>
            <person name="Tomsovsky M."/>
            <person name="Tulloss R.E."/>
            <person name="Uehling J."/>
            <person name="Grigoriev I.V."/>
            <person name="Vagvolgyi C."/>
            <person name="Papp T."/>
            <person name="Martin F.M."/>
            <person name="Miettinen O."/>
            <person name="Hibbett D.S."/>
            <person name="Nagy L.G."/>
        </authorList>
    </citation>
    <scope>NUCLEOTIDE SEQUENCE [LARGE SCALE GENOMIC DNA]</scope>
    <source>
        <strain evidence="2 3">CBS 962.96</strain>
    </source>
</reference>
<evidence type="ECO:0000313" key="3">
    <source>
        <dbReference type="Proteomes" id="UP000297245"/>
    </source>
</evidence>
<accession>A0A4S8MWD7</accession>
<dbReference type="EMBL" id="ML179038">
    <property type="protein sequence ID" value="THV07432.1"/>
    <property type="molecule type" value="Genomic_DNA"/>
</dbReference>
<feature type="compositionally biased region" description="Polar residues" evidence="1">
    <location>
        <begin position="153"/>
        <end position="168"/>
    </location>
</feature>
<proteinExistence type="predicted"/>
<keyword evidence="3" id="KW-1185">Reference proteome</keyword>
<feature type="region of interest" description="Disordered" evidence="1">
    <location>
        <begin position="153"/>
        <end position="176"/>
    </location>
</feature>